<dbReference type="SUPFAM" id="SSF53448">
    <property type="entry name" value="Nucleotide-diphospho-sugar transferases"/>
    <property type="match status" value="1"/>
</dbReference>
<dbReference type="AlphaFoldDB" id="A0A1G7LNB7"/>
<dbReference type="InterPro" id="IPR001173">
    <property type="entry name" value="Glyco_trans_2-like"/>
</dbReference>
<evidence type="ECO:0000256" key="1">
    <source>
        <dbReference type="ARBA" id="ARBA00038494"/>
    </source>
</evidence>
<evidence type="ECO:0000313" key="3">
    <source>
        <dbReference type="EMBL" id="SDF50881.1"/>
    </source>
</evidence>
<dbReference type="GO" id="GO:0016740">
    <property type="term" value="F:transferase activity"/>
    <property type="evidence" value="ECO:0007669"/>
    <property type="project" value="UniProtKB-KW"/>
</dbReference>
<dbReference type="EMBL" id="FNAV01000025">
    <property type="protein sequence ID" value="SDF50881.1"/>
    <property type="molecule type" value="Genomic_DNA"/>
</dbReference>
<dbReference type="CDD" id="cd00761">
    <property type="entry name" value="Glyco_tranf_GTA_type"/>
    <property type="match status" value="1"/>
</dbReference>
<sequence>MATTYTLSDLTIIVPGKDAQASIEKTLNSLEPLMAAGGSCILVNDGSTDATGEIMGRFATAWDKAQLISFETGGGAGKARNAGLGQTRTALVGSVDSDDWVGAEYYPALVAQMNADPEVDFVRSHYLECRGNKRNIIRAPFEVVNTAFDPRLAVMPDDRPTMVDHPQMWAGIYAMDFLDRHDIRYDPLHTAEDRIINWKTQILGRKMVIAEEFRFYYRRDHNVSLTAVGDDRQLDFLQAMQNVIGFLVNEGHERYLPKAIRQLLALICFHIERQGRLEPATRKKLVTGAAHLLALVPTRELEAALLRIDDTRRNTIRGLI</sequence>
<gene>
    <name evidence="3" type="ORF">SAMN04488105_12531</name>
</gene>
<dbReference type="STRING" id="282683.SAMN04488105_12531"/>
<dbReference type="InterPro" id="IPR029044">
    <property type="entry name" value="Nucleotide-diphossugar_trans"/>
</dbReference>
<dbReference type="Proteomes" id="UP000198994">
    <property type="component" value="Unassembled WGS sequence"/>
</dbReference>
<keyword evidence="4" id="KW-1185">Reference proteome</keyword>
<feature type="domain" description="Glycosyltransferase 2-like" evidence="2">
    <location>
        <begin position="11"/>
        <end position="139"/>
    </location>
</feature>
<dbReference type="OrthoDB" id="5291101at2"/>
<dbReference type="PANTHER" id="PTHR43630">
    <property type="entry name" value="POLY-BETA-1,6-N-ACETYL-D-GLUCOSAMINE SYNTHASE"/>
    <property type="match status" value="1"/>
</dbReference>
<reference evidence="4" key="1">
    <citation type="submission" date="2016-10" db="EMBL/GenBank/DDBJ databases">
        <authorList>
            <person name="Varghese N."/>
            <person name="Submissions S."/>
        </authorList>
    </citation>
    <scope>NUCLEOTIDE SEQUENCE [LARGE SCALE GENOMIC DNA]</scope>
    <source>
        <strain evidence="4">DSM 10146</strain>
    </source>
</reference>
<dbReference type="Gene3D" id="3.90.550.10">
    <property type="entry name" value="Spore Coat Polysaccharide Biosynthesis Protein SpsA, Chain A"/>
    <property type="match status" value="1"/>
</dbReference>
<protein>
    <submittedName>
        <fullName evidence="3">Glycosyltransferase involved in cell wall bisynthesis</fullName>
    </submittedName>
</protein>
<accession>A0A1G7LNB7</accession>
<evidence type="ECO:0000313" key="4">
    <source>
        <dbReference type="Proteomes" id="UP000198994"/>
    </source>
</evidence>
<keyword evidence="3" id="KW-0808">Transferase</keyword>
<dbReference type="PANTHER" id="PTHR43630:SF2">
    <property type="entry name" value="GLYCOSYLTRANSFERASE"/>
    <property type="match status" value="1"/>
</dbReference>
<organism evidence="3 4">
    <name type="scientific">Salipiger thiooxidans</name>
    <dbReference type="NCBI Taxonomy" id="282683"/>
    <lineage>
        <taxon>Bacteria</taxon>
        <taxon>Pseudomonadati</taxon>
        <taxon>Pseudomonadota</taxon>
        <taxon>Alphaproteobacteria</taxon>
        <taxon>Rhodobacterales</taxon>
        <taxon>Roseobacteraceae</taxon>
        <taxon>Salipiger</taxon>
    </lineage>
</organism>
<name>A0A1G7LNB7_9RHOB</name>
<proteinExistence type="inferred from homology"/>
<comment type="similarity">
    <text evidence="1">Belongs to the glycosyltransferase 2 family. WaaE/KdtX subfamily.</text>
</comment>
<evidence type="ECO:0000259" key="2">
    <source>
        <dbReference type="Pfam" id="PF00535"/>
    </source>
</evidence>
<dbReference type="Pfam" id="PF00535">
    <property type="entry name" value="Glycos_transf_2"/>
    <property type="match status" value="1"/>
</dbReference>
<dbReference type="RefSeq" id="WP_089963776.1">
    <property type="nucleotide sequence ID" value="NZ_FNAV01000025.1"/>
</dbReference>